<accession>A0A177YKS6</accession>
<reference evidence="2 3" key="1">
    <citation type="submission" date="2016-03" db="EMBL/GenBank/DDBJ databases">
        <title>Genome sequence of Rhodococcus kyotonensis KB10.</title>
        <authorList>
            <person name="Jeong H."/>
            <person name="Hong C.E."/>
            <person name="Jo S.H."/>
            <person name="Park J.M."/>
        </authorList>
    </citation>
    <scope>NUCLEOTIDE SEQUENCE [LARGE SCALE GENOMIC DNA]</scope>
    <source>
        <strain evidence="2 3">KB10</strain>
    </source>
</reference>
<gene>
    <name evidence="2" type="ORF">A3K89_18140</name>
</gene>
<keyword evidence="3" id="KW-1185">Reference proteome</keyword>
<keyword evidence="1" id="KW-0732">Signal</keyword>
<dbReference type="AlphaFoldDB" id="A0A177YKS6"/>
<dbReference type="RefSeq" id="WP_068422925.1">
    <property type="nucleotide sequence ID" value="NZ_LVHI01000006.1"/>
</dbReference>
<evidence type="ECO:0000256" key="1">
    <source>
        <dbReference type="SAM" id="SignalP"/>
    </source>
</evidence>
<evidence type="ECO:0000313" key="3">
    <source>
        <dbReference type="Proteomes" id="UP000077519"/>
    </source>
</evidence>
<sequence>MLSIKKLVAVAAAGAAAMVLSAGTASADEYAPAPQNPANYLQGDTAYFSYGPAANCAMYPGGIVGCDLPNGMIMSQVPFTPRVYDVQIDVPWFPAHPTFGIGGPRGRAGSTPLQGTLSYGGATCEVGVKGQLTCTSMGRSFVAWTPYLNVS</sequence>
<name>A0A177YKS6_9NOCA</name>
<feature type="signal peptide" evidence="1">
    <location>
        <begin position="1"/>
        <end position="27"/>
    </location>
</feature>
<proteinExistence type="predicted"/>
<comment type="caution">
    <text evidence="2">The sequence shown here is derived from an EMBL/GenBank/DDBJ whole genome shotgun (WGS) entry which is preliminary data.</text>
</comment>
<feature type="chain" id="PRO_5008079926" description="Ig-like domain-containing protein" evidence="1">
    <location>
        <begin position="28"/>
        <end position="151"/>
    </location>
</feature>
<organism evidence="2 3">
    <name type="scientific">Rhodococcoides kyotonense</name>
    <dbReference type="NCBI Taxonomy" id="398843"/>
    <lineage>
        <taxon>Bacteria</taxon>
        <taxon>Bacillati</taxon>
        <taxon>Actinomycetota</taxon>
        <taxon>Actinomycetes</taxon>
        <taxon>Mycobacteriales</taxon>
        <taxon>Nocardiaceae</taxon>
        <taxon>Rhodococcoides</taxon>
    </lineage>
</organism>
<evidence type="ECO:0008006" key="4">
    <source>
        <dbReference type="Google" id="ProtNLM"/>
    </source>
</evidence>
<dbReference type="Proteomes" id="UP000077519">
    <property type="component" value="Unassembled WGS sequence"/>
</dbReference>
<dbReference type="EMBL" id="LVHI01000006">
    <property type="protein sequence ID" value="OAK56113.1"/>
    <property type="molecule type" value="Genomic_DNA"/>
</dbReference>
<evidence type="ECO:0000313" key="2">
    <source>
        <dbReference type="EMBL" id="OAK56113.1"/>
    </source>
</evidence>
<protein>
    <recommendedName>
        <fullName evidence="4">Ig-like domain-containing protein</fullName>
    </recommendedName>
</protein>